<reference evidence="1" key="1">
    <citation type="submission" date="2014-11" db="EMBL/GenBank/DDBJ databases">
        <authorList>
            <person name="Amaro Gonzalez C."/>
        </authorList>
    </citation>
    <scope>NUCLEOTIDE SEQUENCE</scope>
</reference>
<evidence type="ECO:0000313" key="1">
    <source>
        <dbReference type="EMBL" id="JAH59524.1"/>
    </source>
</evidence>
<dbReference type="AlphaFoldDB" id="A0A0E9U0T9"/>
<dbReference type="EMBL" id="GBXM01049053">
    <property type="protein sequence ID" value="JAH59524.1"/>
    <property type="molecule type" value="Transcribed_RNA"/>
</dbReference>
<sequence>MFNVHHYKPNHVQHISTFIETQRTL</sequence>
<name>A0A0E9U0T9_ANGAN</name>
<protein>
    <submittedName>
        <fullName evidence="1">Uncharacterized protein</fullName>
    </submittedName>
</protein>
<reference evidence="1" key="2">
    <citation type="journal article" date="2015" name="Fish Shellfish Immunol.">
        <title>Early steps in the European eel (Anguilla anguilla)-Vibrio vulnificus interaction in the gills: Role of the RtxA13 toxin.</title>
        <authorList>
            <person name="Callol A."/>
            <person name="Pajuelo D."/>
            <person name="Ebbesson L."/>
            <person name="Teles M."/>
            <person name="MacKenzie S."/>
            <person name="Amaro C."/>
        </authorList>
    </citation>
    <scope>NUCLEOTIDE SEQUENCE</scope>
</reference>
<proteinExistence type="predicted"/>
<accession>A0A0E9U0T9</accession>
<organism evidence="1">
    <name type="scientific">Anguilla anguilla</name>
    <name type="common">European freshwater eel</name>
    <name type="synonym">Muraena anguilla</name>
    <dbReference type="NCBI Taxonomy" id="7936"/>
    <lineage>
        <taxon>Eukaryota</taxon>
        <taxon>Metazoa</taxon>
        <taxon>Chordata</taxon>
        <taxon>Craniata</taxon>
        <taxon>Vertebrata</taxon>
        <taxon>Euteleostomi</taxon>
        <taxon>Actinopterygii</taxon>
        <taxon>Neopterygii</taxon>
        <taxon>Teleostei</taxon>
        <taxon>Anguilliformes</taxon>
        <taxon>Anguillidae</taxon>
        <taxon>Anguilla</taxon>
    </lineage>
</organism>